<evidence type="ECO:0000256" key="2">
    <source>
        <dbReference type="ARBA" id="ARBA00022443"/>
    </source>
</evidence>
<dbReference type="Pfam" id="PF07714">
    <property type="entry name" value="PK_Tyr_Ser-Thr"/>
    <property type="match status" value="1"/>
</dbReference>
<dbReference type="GO" id="GO:0004715">
    <property type="term" value="F:non-membrane spanning protein tyrosine kinase activity"/>
    <property type="evidence" value="ECO:0007669"/>
    <property type="project" value="UniProtKB-EC"/>
</dbReference>
<evidence type="ECO:0000259" key="18">
    <source>
        <dbReference type="PROSITE" id="PS50002"/>
    </source>
</evidence>
<evidence type="ECO:0000313" key="21">
    <source>
        <dbReference type="Proteomes" id="UP000472267"/>
    </source>
</evidence>
<dbReference type="PRINTS" id="PR00109">
    <property type="entry name" value="TYRKINASE"/>
</dbReference>
<dbReference type="InterPro" id="IPR000719">
    <property type="entry name" value="Prot_kinase_dom"/>
</dbReference>
<dbReference type="PROSITE" id="PS50011">
    <property type="entry name" value="PROTEIN_KINASE_DOM"/>
    <property type="match status" value="1"/>
</dbReference>
<feature type="binding site" evidence="15">
    <location>
        <position position="255"/>
    </location>
    <ligand>
        <name>ATP</name>
        <dbReference type="ChEBI" id="CHEBI:30616"/>
    </ligand>
</feature>
<dbReference type="FunFam" id="2.30.30.40:FF:000229">
    <property type="entry name" value="Tyrosine-protein kinase"/>
    <property type="match status" value="1"/>
</dbReference>
<dbReference type="InterPro" id="IPR011009">
    <property type="entry name" value="Kinase-like_dom_sf"/>
</dbReference>
<proteinExistence type="inferred from homology"/>
<dbReference type="PRINTS" id="PR00452">
    <property type="entry name" value="SH3DOMAIN"/>
</dbReference>
<gene>
    <name evidence="20" type="primary">ptk6b</name>
</gene>
<dbReference type="InterPro" id="IPR036028">
    <property type="entry name" value="SH3-like_dom_sf"/>
</dbReference>
<evidence type="ECO:0000256" key="15">
    <source>
        <dbReference type="PROSITE-ProRule" id="PRU10141"/>
    </source>
</evidence>
<evidence type="ECO:0000259" key="19">
    <source>
        <dbReference type="PROSITE" id="PS50011"/>
    </source>
</evidence>
<keyword evidence="2 14" id="KW-0728">SH3 domain</keyword>
<dbReference type="PANTHER" id="PTHR24418">
    <property type="entry name" value="TYROSINE-PROTEIN KINASE"/>
    <property type="match status" value="1"/>
</dbReference>
<evidence type="ECO:0000256" key="12">
    <source>
        <dbReference type="ARBA" id="ARBA00023288"/>
    </source>
</evidence>
<evidence type="ECO:0000259" key="17">
    <source>
        <dbReference type="PROSITE" id="PS50001"/>
    </source>
</evidence>
<dbReference type="AlphaFoldDB" id="A0A672HRY7"/>
<comment type="catalytic activity">
    <reaction evidence="16">
        <text>L-tyrosyl-[protein] + ATP = O-phospho-L-tyrosyl-[protein] + ADP + H(+)</text>
        <dbReference type="Rhea" id="RHEA:10596"/>
        <dbReference type="Rhea" id="RHEA-COMP:10136"/>
        <dbReference type="Rhea" id="RHEA-COMP:20101"/>
        <dbReference type="ChEBI" id="CHEBI:15378"/>
        <dbReference type="ChEBI" id="CHEBI:30616"/>
        <dbReference type="ChEBI" id="CHEBI:46858"/>
        <dbReference type="ChEBI" id="CHEBI:61978"/>
        <dbReference type="ChEBI" id="CHEBI:456216"/>
        <dbReference type="EC" id="2.7.10.2"/>
    </reaction>
</comment>
<dbReference type="SUPFAM" id="SSF50044">
    <property type="entry name" value="SH3-domain"/>
    <property type="match status" value="1"/>
</dbReference>
<name>A0A672HRY7_SALFA</name>
<dbReference type="EC" id="2.7.10.2" evidence="16"/>
<comment type="subcellular location">
    <subcellularLocation>
        <location evidence="1">Cytoplasm</location>
    </subcellularLocation>
</comment>
<evidence type="ECO:0000256" key="5">
    <source>
        <dbReference type="ARBA" id="ARBA00022679"/>
    </source>
</evidence>
<evidence type="ECO:0000256" key="7">
    <source>
        <dbReference type="ARBA" id="ARBA00022741"/>
    </source>
</evidence>
<dbReference type="PROSITE" id="PS00107">
    <property type="entry name" value="PROTEIN_KINASE_ATP"/>
    <property type="match status" value="1"/>
</dbReference>
<dbReference type="SMART" id="SM00219">
    <property type="entry name" value="TyrKc"/>
    <property type="match status" value="1"/>
</dbReference>
<keyword evidence="10 13" id="KW-0727">SH2 domain</keyword>
<dbReference type="PROSITE" id="PS50002">
    <property type="entry name" value="SH3"/>
    <property type="match status" value="1"/>
</dbReference>
<evidence type="ECO:0000256" key="10">
    <source>
        <dbReference type="ARBA" id="ARBA00022999"/>
    </source>
</evidence>
<evidence type="ECO:0000256" key="9">
    <source>
        <dbReference type="ARBA" id="ARBA00022840"/>
    </source>
</evidence>
<dbReference type="SMART" id="SM00252">
    <property type="entry name" value="SH2"/>
    <property type="match status" value="1"/>
</dbReference>
<dbReference type="SUPFAM" id="SSF55550">
    <property type="entry name" value="SH2 domain"/>
    <property type="match status" value="1"/>
</dbReference>
<protein>
    <recommendedName>
        <fullName evidence="16">Tyrosine-protein kinase</fullName>
        <ecNumber evidence="16">2.7.10.2</ecNumber>
    </recommendedName>
</protein>
<comment type="similarity">
    <text evidence="16">Belongs to the protein kinase superfamily. Tyr protein kinase family.</text>
</comment>
<dbReference type="SUPFAM" id="SSF56112">
    <property type="entry name" value="Protein kinase-like (PK-like)"/>
    <property type="match status" value="1"/>
</dbReference>
<feature type="domain" description="Protein kinase" evidence="19">
    <location>
        <begin position="227"/>
        <end position="485"/>
    </location>
</feature>
<keyword evidence="9 15" id="KW-0067">ATP-binding</keyword>
<dbReference type="GO" id="GO:0005737">
    <property type="term" value="C:cytoplasm"/>
    <property type="evidence" value="ECO:0007669"/>
    <property type="project" value="UniProtKB-SubCell"/>
</dbReference>
<evidence type="ECO:0000256" key="13">
    <source>
        <dbReference type="PROSITE-ProRule" id="PRU00191"/>
    </source>
</evidence>
<evidence type="ECO:0000256" key="16">
    <source>
        <dbReference type="RuleBase" id="RU362096"/>
    </source>
</evidence>
<dbReference type="InterPro" id="IPR001245">
    <property type="entry name" value="Ser-Thr/Tyr_kinase_cat_dom"/>
</dbReference>
<dbReference type="Ensembl" id="ENSSFAT00005032810.1">
    <property type="protein sequence ID" value="ENSSFAP00005031674.1"/>
    <property type="gene ID" value="ENSSFAG00005016056.1"/>
</dbReference>
<dbReference type="InterPro" id="IPR001452">
    <property type="entry name" value="SH3_domain"/>
</dbReference>
<dbReference type="Gene3D" id="1.10.510.10">
    <property type="entry name" value="Transferase(Phosphotransferase) domain 1"/>
    <property type="match status" value="1"/>
</dbReference>
<keyword evidence="6" id="KW-0519">Myristate</keyword>
<dbReference type="PROSITE" id="PS50001">
    <property type="entry name" value="SH2"/>
    <property type="match status" value="1"/>
</dbReference>
<keyword evidence="3" id="KW-0963">Cytoplasm</keyword>
<evidence type="ECO:0000313" key="20">
    <source>
        <dbReference type="Ensembl" id="ENSSFAP00005031674.1"/>
    </source>
</evidence>
<evidence type="ECO:0000256" key="3">
    <source>
        <dbReference type="ARBA" id="ARBA00022490"/>
    </source>
</evidence>
<dbReference type="FunFam" id="1.10.510.10:FF:000399">
    <property type="entry name" value="Tyrosine-protein kinase"/>
    <property type="match status" value="1"/>
</dbReference>
<dbReference type="Gene3D" id="3.30.505.10">
    <property type="entry name" value="SH2 domain"/>
    <property type="match status" value="1"/>
</dbReference>
<dbReference type="OrthoDB" id="4062651at2759"/>
<dbReference type="InterPro" id="IPR000980">
    <property type="entry name" value="SH2"/>
</dbReference>
<organism evidence="20 21">
    <name type="scientific">Salarias fasciatus</name>
    <name type="common">Jewelled blenny</name>
    <name type="synonym">Blennius fasciatus</name>
    <dbReference type="NCBI Taxonomy" id="181472"/>
    <lineage>
        <taxon>Eukaryota</taxon>
        <taxon>Metazoa</taxon>
        <taxon>Chordata</taxon>
        <taxon>Craniata</taxon>
        <taxon>Vertebrata</taxon>
        <taxon>Euteleostomi</taxon>
        <taxon>Actinopterygii</taxon>
        <taxon>Neopterygii</taxon>
        <taxon>Teleostei</taxon>
        <taxon>Neoteleostei</taxon>
        <taxon>Acanthomorphata</taxon>
        <taxon>Ovalentaria</taxon>
        <taxon>Blenniimorphae</taxon>
        <taxon>Blenniiformes</taxon>
        <taxon>Blennioidei</taxon>
        <taxon>Blenniidae</taxon>
        <taxon>Salariinae</taxon>
        <taxon>Salarias</taxon>
    </lineage>
</organism>
<dbReference type="Proteomes" id="UP000472267">
    <property type="component" value="Chromosome 20"/>
</dbReference>
<keyword evidence="4" id="KW-0597">Phosphoprotein</keyword>
<keyword evidence="12" id="KW-0449">Lipoprotein</keyword>
<dbReference type="InterPro" id="IPR020635">
    <property type="entry name" value="Tyr_kinase_cat_dom"/>
</dbReference>
<dbReference type="InParanoid" id="A0A672HRY7"/>
<dbReference type="InterPro" id="IPR036860">
    <property type="entry name" value="SH2_dom_sf"/>
</dbReference>
<evidence type="ECO:0000256" key="14">
    <source>
        <dbReference type="PROSITE-ProRule" id="PRU00192"/>
    </source>
</evidence>
<evidence type="ECO:0000256" key="6">
    <source>
        <dbReference type="ARBA" id="ARBA00022707"/>
    </source>
</evidence>
<evidence type="ECO:0000256" key="8">
    <source>
        <dbReference type="ARBA" id="ARBA00022777"/>
    </source>
</evidence>
<keyword evidence="21" id="KW-1185">Reference proteome</keyword>
<keyword evidence="8 16" id="KW-0418">Kinase</keyword>
<dbReference type="Pfam" id="PF00018">
    <property type="entry name" value="SH3_1"/>
    <property type="match status" value="1"/>
</dbReference>
<reference evidence="20" key="1">
    <citation type="submission" date="2019-06" db="EMBL/GenBank/DDBJ databases">
        <authorList>
            <consortium name="Wellcome Sanger Institute Data Sharing"/>
        </authorList>
    </citation>
    <scope>NUCLEOTIDE SEQUENCE [LARGE SCALE GENOMIC DNA]</scope>
</reference>
<evidence type="ECO:0000256" key="1">
    <source>
        <dbReference type="ARBA" id="ARBA00004496"/>
    </source>
</evidence>
<reference evidence="20" key="2">
    <citation type="submission" date="2025-08" db="UniProtKB">
        <authorList>
            <consortium name="Ensembl"/>
        </authorList>
    </citation>
    <scope>IDENTIFICATION</scope>
</reference>
<dbReference type="Gene3D" id="2.30.30.40">
    <property type="entry name" value="SH3 Domains"/>
    <property type="match status" value="1"/>
</dbReference>
<evidence type="ECO:0000256" key="11">
    <source>
        <dbReference type="ARBA" id="ARBA00023137"/>
    </source>
</evidence>
<sequence>MSRPGARAGSSPEDRLRRACPCLGALWDRIFQEKSDPPAPPGPVYTAMWSFEAGHPDELSFRRGDLFLVLNSSGDWWDAHKIERNGRVLAAGIVPSNYLTQADSLSEQPWYFGTMNRFDAQGHLMGPENQDGSFLVRHSERDGVGYVLSVRSSNRVKHYKIVQSNESSFHIAASLPFPTLQALVEHYQSAVLQNAGRLGSACKRRQPGRSDLSHSTVDHWTLPKGEFSLGEQLGSGYFADVYRGRWKNLINVAVKILKSDSDVDFREFHREVNMLKTLHHRYLISLFAICTESTPYYIITELMEKGSLLSFLRGPEGRLQDVPALVDMSVQVSEAMAYLEERRSIHRDLAARNVLVGADYICKVADFGLARIIKEPVYVTTEKKIPYKWSAPEALSHGTFSSKSDVWSFGILLYEVFTYGGVPYPGLDNQEVFEQVKTGYRMPKPTDCPDFIYHLMTECWQQEPEDRPDFRTLQRRLNSSTYEFK</sequence>
<dbReference type="InterPro" id="IPR050198">
    <property type="entry name" value="Non-receptor_tyrosine_kinases"/>
</dbReference>
<keyword evidence="11 16" id="KW-0829">Tyrosine-protein kinase</keyword>
<reference evidence="20" key="3">
    <citation type="submission" date="2025-09" db="UniProtKB">
        <authorList>
            <consortium name="Ensembl"/>
        </authorList>
    </citation>
    <scope>IDENTIFICATION</scope>
</reference>
<dbReference type="OMA" id="LWKGQVR"/>
<accession>A0A672HRY7</accession>
<feature type="domain" description="SH3" evidence="18">
    <location>
        <begin position="40"/>
        <end position="104"/>
    </location>
</feature>
<dbReference type="InterPro" id="IPR017441">
    <property type="entry name" value="Protein_kinase_ATP_BS"/>
</dbReference>
<feature type="domain" description="SH2" evidence="17">
    <location>
        <begin position="110"/>
        <end position="202"/>
    </location>
</feature>
<keyword evidence="7 15" id="KW-0547">Nucleotide-binding</keyword>
<dbReference type="PRINTS" id="PR00401">
    <property type="entry name" value="SH2DOMAIN"/>
</dbReference>
<dbReference type="GO" id="GO:0005524">
    <property type="term" value="F:ATP binding"/>
    <property type="evidence" value="ECO:0007669"/>
    <property type="project" value="UniProtKB-UniRule"/>
</dbReference>
<dbReference type="Pfam" id="PF00017">
    <property type="entry name" value="SH2"/>
    <property type="match status" value="1"/>
</dbReference>
<keyword evidence="5 16" id="KW-0808">Transferase</keyword>
<evidence type="ECO:0000256" key="4">
    <source>
        <dbReference type="ARBA" id="ARBA00022553"/>
    </source>
</evidence>
<dbReference type="SMART" id="SM00326">
    <property type="entry name" value="SH3"/>
    <property type="match status" value="1"/>
</dbReference>